<dbReference type="PANTHER" id="PTHR35936">
    <property type="entry name" value="MEMBRANE-BOUND LYTIC MUREIN TRANSGLYCOSYLASE F"/>
    <property type="match status" value="1"/>
</dbReference>
<comment type="caution">
    <text evidence="4">The sequence shown here is derived from an EMBL/GenBank/DDBJ whole genome shotgun (WGS) entry which is preliminary data.</text>
</comment>
<keyword evidence="5" id="KW-1185">Reference proteome</keyword>
<dbReference type="EMBL" id="JBHSEK010000005">
    <property type="protein sequence ID" value="MFC4490093.1"/>
    <property type="molecule type" value="Genomic_DNA"/>
</dbReference>
<dbReference type="Proteomes" id="UP001595999">
    <property type="component" value="Unassembled WGS sequence"/>
</dbReference>
<protein>
    <submittedName>
        <fullName evidence="4">Substrate-binding periplasmic protein</fullName>
    </submittedName>
</protein>
<dbReference type="Gene3D" id="3.40.190.10">
    <property type="entry name" value="Periplasmic binding protein-like II"/>
    <property type="match status" value="2"/>
</dbReference>
<accession>A0ABV8ZUF8</accession>
<sequence length="261" mass="28714">MLNGEKPPMLKSLSRAALALSLLPNAGAATLHFATQDFPPFIEVSDKPQPQGLMVDVLVSACQRLGWSCEIQPMVWRRALLLAEEGKVDGIFPVQDTPERRLSLALSAPVFNSSYGLFATASSNFRYQQPQDLALRRIAVYGPSITQNALDKLVAGLPNINITVENNQETVLKKLAALRYGADAVVFANEDVTRFLIRREALSGIRPLATIQPLTYLYGFPLKNVKPNTVADFNQALAAMCRDGTLPRLARRYNVRMAGCK</sequence>
<feature type="chain" id="PRO_5047028414" evidence="2">
    <location>
        <begin position="29"/>
        <end position="261"/>
    </location>
</feature>
<proteinExistence type="predicted"/>
<keyword evidence="1 2" id="KW-0732">Signal</keyword>
<dbReference type="SMART" id="SM00062">
    <property type="entry name" value="PBPb"/>
    <property type="match status" value="1"/>
</dbReference>
<reference evidence="5" key="1">
    <citation type="journal article" date="2019" name="Int. J. Syst. Evol. Microbiol.">
        <title>The Global Catalogue of Microorganisms (GCM) 10K type strain sequencing project: providing services to taxonomists for standard genome sequencing and annotation.</title>
        <authorList>
            <consortium name="The Broad Institute Genomics Platform"/>
            <consortium name="The Broad Institute Genome Sequencing Center for Infectious Disease"/>
            <person name="Wu L."/>
            <person name="Ma J."/>
        </authorList>
    </citation>
    <scope>NUCLEOTIDE SEQUENCE [LARGE SCALE GENOMIC DNA]</scope>
    <source>
        <strain evidence="5">CGMCC 4.7608</strain>
    </source>
</reference>
<feature type="signal peptide" evidence="2">
    <location>
        <begin position="1"/>
        <end position="28"/>
    </location>
</feature>
<evidence type="ECO:0000256" key="1">
    <source>
        <dbReference type="ARBA" id="ARBA00022729"/>
    </source>
</evidence>
<organism evidence="4 5">
    <name type="scientific">Chromobacterium aquaticum</name>
    <dbReference type="NCBI Taxonomy" id="467180"/>
    <lineage>
        <taxon>Bacteria</taxon>
        <taxon>Pseudomonadati</taxon>
        <taxon>Pseudomonadota</taxon>
        <taxon>Betaproteobacteria</taxon>
        <taxon>Neisseriales</taxon>
        <taxon>Chromobacteriaceae</taxon>
        <taxon>Chromobacterium</taxon>
    </lineage>
</organism>
<dbReference type="InterPro" id="IPR001638">
    <property type="entry name" value="Solute-binding_3/MltF_N"/>
</dbReference>
<name>A0ABV8ZUF8_9NEIS</name>
<gene>
    <name evidence="4" type="ORF">ACFO0R_10715</name>
</gene>
<feature type="domain" description="Solute-binding protein family 3/N-terminal" evidence="3">
    <location>
        <begin position="30"/>
        <end position="257"/>
    </location>
</feature>
<dbReference type="PANTHER" id="PTHR35936:SF25">
    <property type="entry name" value="ABC TRANSPORTER SUBSTRATE-BINDING PROTEIN"/>
    <property type="match status" value="1"/>
</dbReference>
<evidence type="ECO:0000313" key="4">
    <source>
        <dbReference type="EMBL" id="MFC4490093.1"/>
    </source>
</evidence>
<dbReference type="SUPFAM" id="SSF53850">
    <property type="entry name" value="Periplasmic binding protein-like II"/>
    <property type="match status" value="1"/>
</dbReference>
<evidence type="ECO:0000256" key="2">
    <source>
        <dbReference type="SAM" id="SignalP"/>
    </source>
</evidence>
<evidence type="ECO:0000259" key="3">
    <source>
        <dbReference type="SMART" id="SM00062"/>
    </source>
</evidence>
<dbReference type="RefSeq" id="WP_048411571.1">
    <property type="nucleotide sequence ID" value="NZ_JAJOHW010000085.1"/>
</dbReference>
<evidence type="ECO:0000313" key="5">
    <source>
        <dbReference type="Proteomes" id="UP001595999"/>
    </source>
</evidence>
<dbReference type="Pfam" id="PF00497">
    <property type="entry name" value="SBP_bac_3"/>
    <property type="match status" value="1"/>
</dbReference>